<evidence type="ECO:0000313" key="3">
    <source>
        <dbReference type="Proteomes" id="UP000053858"/>
    </source>
</evidence>
<feature type="compositionally biased region" description="Basic and acidic residues" evidence="1">
    <location>
        <begin position="88"/>
        <end position="98"/>
    </location>
</feature>
<feature type="region of interest" description="Disordered" evidence="1">
    <location>
        <begin position="71"/>
        <end position="121"/>
    </location>
</feature>
<feature type="non-terminal residue" evidence="2">
    <location>
        <position position="332"/>
    </location>
</feature>
<accession>A0A0A0A9H8</accession>
<evidence type="ECO:0008006" key="4">
    <source>
        <dbReference type="Google" id="ProtNLM"/>
    </source>
</evidence>
<sequence length="332" mass="37254">AAQVSGCNECLSLALVSEGVRDTACVRCDQVNDLLRQVVELREEVGRLRSIRDCESEIDWWSHTLRQRQQEEALPEVDDPLPSCHQAEGGDLRDKGEWRQVPPWRGKQNPSRPPSPSQLPLCNRYGALEIEGQMTEDGEDDPSSESPRAIHSPPHLRISSTKKERRVIVVGDSLLRGTEGTICRPGPYHREVSCLRGARIKDIQRKLPSLVHPSDYYPLQIFQVGGDEVATRSLRAMKNDFRALGQLVKGSGAQIVFSIPPVEGVDEGINRRSQQINSWLRDWCIQQNFVFFGHGLIYRKPGMQGTGGDSLTQRGRKILGQELAGFIYRALN</sequence>
<evidence type="ECO:0000256" key="1">
    <source>
        <dbReference type="SAM" id="MobiDB-lite"/>
    </source>
</evidence>
<protein>
    <recommendedName>
        <fullName evidence="4">SGNH hydrolase-type esterase domain-containing protein</fullName>
    </recommendedName>
</protein>
<feature type="region of interest" description="Disordered" evidence="1">
    <location>
        <begin position="135"/>
        <end position="162"/>
    </location>
</feature>
<evidence type="ECO:0000313" key="2">
    <source>
        <dbReference type="EMBL" id="KGL90143.1"/>
    </source>
</evidence>
<gene>
    <name evidence="2" type="ORF">N301_00086</name>
</gene>
<proteinExistence type="predicted"/>
<dbReference type="Proteomes" id="UP000053858">
    <property type="component" value="Unassembled WGS sequence"/>
</dbReference>
<dbReference type="STRING" id="50402.A0A0A0A9H8"/>
<dbReference type="AlphaFoldDB" id="A0A0A0A9H8"/>
<keyword evidence="3" id="KW-1185">Reference proteome</keyword>
<dbReference type="EMBL" id="KL871085">
    <property type="protein sequence ID" value="KGL90143.1"/>
    <property type="molecule type" value="Genomic_DNA"/>
</dbReference>
<organism evidence="2 3">
    <name type="scientific">Charadrius vociferus</name>
    <name type="common">Killdeer</name>
    <name type="synonym">Aegialitis vocifera</name>
    <dbReference type="NCBI Taxonomy" id="50402"/>
    <lineage>
        <taxon>Eukaryota</taxon>
        <taxon>Metazoa</taxon>
        <taxon>Chordata</taxon>
        <taxon>Craniata</taxon>
        <taxon>Vertebrata</taxon>
        <taxon>Euteleostomi</taxon>
        <taxon>Archelosauria</taxon>
        <taxon>Archosauria</taxon>
        <taxon>Dinosauria</taxon>
        <taxon>Saurischia</taxon>
        <taxon>Theropoda</taxon>
        <taxon>Coelurosauria</taxon>
        <taxon>Aves</taxon>
        <taxon>Neognathae</taxon>
        <taxon>Neoaves</taxon>
        <taxon>Charadriiformes</taxon>
        <taxon>Charadriidae</taxon>
        <taxon>Charadrius</taxon>
    </lineage>
</organism>
<dbReference type="Gene3D" id="3.40.50.12690">
    <property type="match status" value="1"/>
</dbReference>
<feature type="non-terminal residue" evidence="2">
    <location>
        <position position="1"/>
    </location>
</feature>
<dbReference type="Gene3D" id="3.40.50.12700">
    <property type="match status" value="1"/>
</dbReference>
<dbReference type="SUPFAM" id="SSF52266">
    <property type="entry name" value="SGNH hydrolase"/>
    <property type="match status" value="1"/>
</dbReference>
<reference evidence="3" key="1">
    <citation type="journal article" date="2014" name="Science">
        <title>Comparative genomics reveals insights into avian genome evolution and adaptation.</title>
        <authorList>
            <consortium name="Avian Genome Consortium"/>
            <person name="Zhang G."/>
            <person name="Li C."/>
            <person name="Li Q."/>
            <person name="Li B."/>
            <person name="Larkin D.M."/>
            <person name="Lee C."/>
            <person name="Storz J.F."/>
            <person name="Antunes A."/>
            <person name="Greenwold M.J."/>
            <person name="Meredith R.W."/>
            <person name="Odeen A."/>
            <person name="Cui J."/>
            <person name="Zhou Q."/>
            <person name="Xu L."/>
            <person name="Pan H."/>
            <person name="Wang Z."/>
            <person name="Jin L."/>
            <person name="Zhang P."/>
            <person name="Hu H."/>
            <person name="Yang W."/>
            <person name="Hu J."/>
            <person name="Xiao J."/>
            <person name="Yang Z."/>
            <person name="Liu Y."/>
            <person name="Xie Q."/>
            <person name="Yu H."/>
            <person name="Lian J."/>
            <person name="Wen P."/>
            <person name="Zhang F."/>
            <person name="Li H."/>
            <person name="Zeng Y."/>
            <person name="Xiong Z."/>
            <person name="Liu S."/>
            <person name="Zhou L."/>
            <person name="Huang Z."/>
            <person name="An N."/>
            <person name="Wang J."/>
            <person name="Zheng Q."/>
            <person name="Xiong Y."/>
            <person name="Wang G."/>
            <person name="Wang B."/>
            <person name="Wang J."/>
            <person name="Fan Y."/>
            <person name="da Fonseca R.R."/>
            <person name="Alfaro-Nunez A."/>
            <person name="Schubert M."/>
            <person name="Orlando L."/>
            <person name="Mourier T."/>
            <person name="Howard J.T."/>
            <person name="Ganapathy G."/>
            <person name="Pfenning A."/>
            <person name="Whitney O."/>
            <person name="Rivas M.V."/>
            <person name="Hara E."/>
            <person name="Smith J."/>
            <person name="Farre M."/>
            <person name="Narayan J."/>
            <person name="Slavov G."/>
            <person name="Romanov M.N."/>
            <person name="Borges R."/>
            <person name="Machado J.P."/>
            <person name="Khan I."/>
            <person name="Springer M.S."/>
            <person name="Gatesy J."/>
            <person name="Hoffmann F.G."/>
            <person name="Opazo J.C."/>
            <person name="Hastad O."/>
            <person name="Sawyer R.H."/>
            <person name="Kim H."/>
            <person name="Kim K.W."/>
            <person name="Kim H.J."/>
            <person name="Cho S."/>
            <person name="Li N."/>
            <person name="Huang Y."/>
            <person name="Bruford M.W."/>
            <person name="Zhan X."/>
            <person name="Dixon A."/>
            <person name="Bertelsen M.F."/>
            <person name="Derryberry E."/>
            <person name="Warren W."/>
            <person name="Wilson R.K."/>
            <person name="Li S."/>
            <person name="Ray D.A."/>
            <person name="Green R.E."/>
            <person name="O'Brien S.J."/>
            <person name="Griffin D."/>
            <person name="Johnson W.E."/>
            <person name="Haussler D."/>
            <person name="Ryder O.A."/>
            <person name="Willerslev E."/>
            <person name="Graves G.R."/>
            <person name="Alstrom P."/>
            <person name="Fjeldsa J."/>
            <person name="Mindell D.P."/>
            <person name="Edwards S.V."/>
            <person name="Braun E.L."/>
            <person name="Rahbek C."/>
            <person name="Burt D.W."/>
            <person name="Houde P."/>
            <person name="Zhang Y."/>
            <person name="Yang H."/>
            <person name="Wang J."/>
            <person name="Jarvis E.D."/>
            <person name="Gilbert M.T."/>
            <person name="Wang J."/>
        </authorList>
    </citation>
    <scope>NUCLEOTIDE SEQUENCE [LARGE SCALE GENOMIC DNA]</scope>
</reference>
<name>A0A0A0A9H8_CHAVO</name>